<dbReference type="EMBL" id="JAPPUY010000004">
    <property type="protein sequence ID" value="MCY4746455.1"/>
    <property type="molecule type" value="Genomic_DNA"/>
</dbReference>
<keyword evidence="2" id="KW-1185">Reference proteome</keyword>
<sequence>MQTTTISTRTAALLHRMPRWFTAQAVDAARVGRERQARADGNRELEFLCGVEVVESDFGEWLDTVATFSQR</sequence>
<proteinExistence type="predicted"/>
<reference evidence="1" key="1">
    <citation type="submission" date="2022-08" db="EMBL/GenBank/DDBJ databases">
        <title>Genome sequencing of Pelomonas sp. UHG3.</title>
        <authorList>
            <person name="So Y."/>
        </authorList>
    </citation>
    <scope>NUCLEOTIDE SEQUENCE</scope>
    <source>
        <strain evidence="1">UHG3</strain>
    </source>
</reference>
<comment type="caution">
    <text evidence="1">The sequence shown here is derived from an EMBL/GenBank/DDBJ whole genome shotgun (WGS) entry which is preliminary data.</text>
</comment>
<gene>
    <name evidence="1" type="ORF">NYO99_15840</name>
</gene>
<protein>
    <submittedName>
        <fullName evidence="1">Uncharacterized protein</fullName>
    </submittedName>
</protein>
<accession>A0ACC6CDF3</accession>
<evidence type="ECO:0000313" key="1">
    <source>
        <dbReference type="EMBL" id="MCY4746455.1"/>
    </source>
</evidence>
<organism evidence="1 2">
    <name type="scientific">Roseateles hydrophilus</name>
    <dbReference type="NCBI Taxonomy" id="2975054"/>
    <lineage>
        <taxon>Bacteria</taxon>
        <taxon>Pseudomonadati</taxon>
        <taxon>Pseudomonadota</taxon>
        <taxon>Betaproteobacteria</taxon>
        <taxon>Burkholderiales</taxon>
        <taxon>Sphaerotilaceae</taxon>
        <taxon>Roseateles</taxon>
    </lineage>
</organism>
<name>A0ACC6CDF3_9BURK</name>
<dbReference type="Proteomes" id="UP001076464">
    <property type="component" value="Unassembled WGS sequence"/>
</dbReference>
<evidence type="ECO:0000313" key="2">
    <source>
        <dbReference type="Proteomes" id="UP001076464"/>
    </source>
</evidence>